<dbReference type="EMBL" id="JBHTCJ010000021">
    <property type="protein sequence ID" value="MFC7344876.1"/>
    <property type="molecule type" value="Genomic_DNA"/>
</dbReference>
<organism evidence="2 3">
    <name type="scientific">Saccharopolyspora griseoalba</name>
    <dbReference type="NCBI Taxonomy" id="1431848"/>
    <lineage>
        <taxon>Bacteria</taxon>
        <taxon>Bacillati</taxon>
        <taxon>Actinomycetota</taxon>
        <taxon>Actinomycetes</taxon>
        <taxon>Pseudonocardiales</taxon>
        <taxon>Pseudonocardiaceae</taxon>
        <taxon>Saccharopolyspora</taxon>
    </lineage>
</organism>
<reference evidence="3" key="1">
    <citation type="journal article" date="2019" name="Int. J. Syst. Evol. Microbiol.">
        <title>The Global Catalogue of Microorganisms (GCM) 10K type strain sequencing project: providing services to taxonomists for standard genome sequencing and annotation.</title>
        <authorList>
            <consortium name="The Broad Institute Genomics Platform"/>
            <consortium name="The Broad Institute Genome Sequencing Center for Infectious Disease"/>
            <person name="Wu L."/>
            <person name="Ma J."/>
        </authorList>
    </citation>
    <scope>NUCLEOTIDE SEQUENCE [LARGE SCALE GENOMIC DNA]</scope>
    <source>
        <strain evidence="3">WLHS5</strain>
    </source>
</reference>
<dbReference type="InterPro" id="IPR002586">
    <property type="entry name" value="CobQ/CobB/MinD/ParA_Nub-bd_dom"/>
</dbReference>
<accession>A0ABW2LTG8</accession>
<dbReference type="InterPro" id="IPR027417">
    <property type="entry name" value="P-loop_NTPase"/>
</dbReference>
<name>A0ABW2LTG8_9PSEU</name>
<proteinExistence type="predicted"/>
<dbReference type="Pfam" id="PF01656">
    <property type="entry name" value="CbiA"/>
    <property type="match status" value="1"/>
</dbReference>
<dbReference type="InterPro" id="IPR050678">
    <property type="entry name" value="DNA_Partitioning_ATPase"/>
</dbReference>
<sequence>MTTIDITSATKKAEELYGAELRDQLAARCKEVVAEWPPGETVELTTAGESGSAGKTTASIAFGGLLAENGLTVEIVDLDGQGNASKHVGIGVSERPDDLLLDLNSGYPPLPTMGDVLVQREVYMPGEETKRVVTLDDIRRPAYNPTGIPGYGVILDPEDPNTEHRAEWLSRLSIYPNGNSYASGERRTFYDDENLLAQDPYAPLRLNRNFQNVSTQPHVRIFDLHGTKSATMYSVFLFVERVLSTVGPEDKTTGADLDNLLMTIDEIAKSGVNDKLRLVMILVNRLKAENMRGRIGQMMLERLYERHGDLVPTGIHVRDAVSVTDAYYNREPLNLWVEKDKVTDDFRRALLWALNTGGIFTP</sequence>
<dbReference type="Proteomes" id="UP001596504">
    <property type="component" value="Unassembled WGS sequence"/>
</dbReference>
<dbReference type="PANTHER" id="PTHR13696:SF99">
    <property type="entry name" value="COBYRINIC ACID AC-DIAMIDE SYNTHASE"/>
    <property type="match status" value="1"/>
</dbReference>
<gene>
    <name evidence="2" type="ORF">ACFQRI_25990</name>
</gene>
<evidence type="ECO:0000313" key="2">
    <source>
        <dbReference type="EMBL" id="MFC7344876.1"/>
    </source>
</evidence>
<evidence type="ECO:0000313" key="3">
    <source>
        <dbReference type="Proteomes" id="UP001596504"/>
    </source>
</evidence>
<comment type="caution">
    <text evidence="2">The sequence shown here is derived from an EMBL/GenBank/DDBJ whole genome shotgun (WGS) entry which is preliminary data.</text>
</comment>
<dbReference type="Gene3D" id="3.40.50.300">
    <property type="entry name" value="P-loop containing nucleotide triphosphate hydrolases"/>
    <property type="match status" value="1"/>
</dbReference>
<dbReference type="RefSeq" id="WP_380673094.1">
    <property type="nucleotide sequence ID" value="NZ_JBHTCJ010000021.1"/>
</dbReference>
<dbReference type="PANTHER" id="PTHR13696">
    <property type="entry name" value="P-LOOP CONTAINING NUCLEOSIDE TRIPHOSPHATE HYDROLASE"/>
    <property type="match status" value="1"/>
</dbReference>
<evidence type="ECO:0000259" key="1">
    <source>
        <dbReference type="Pfam" id="PF01656"/>
    </source>
</evidence>
<protein>
    <submittedName>
        <fullName evidence="2">ParA family protein</fullName>
    </submittedName>
</protein>
<feature type="domain" description="CobQ/CobB/MinD/ParA nucleotide binding" evidence="1">
    <location>
        <begin position="45"/>
        <end position="322"/>
    </location>
</feature>
<dbReference type="SUPFAM" id="SSF52540">
    <property type="entry name" value="P-loop containing nucleoside triphosphate hydrolases"/>
    <property type="match status" value="1"/>
</dbReference>
<keyword evidence="3" id="KW-1185">Reference proteome</keyword>